<dbReference type="AlphaFoldDB" id="A0A7V8FWQ9"/>
<dbReference type="PROSITE" id="PS00211">
    <property type="entry name" value="ABC_TRANSPORTER_1"/>
    <property type="match status" value="1"/>
</dbReference>
<dbReference type="InterPro" id="IPR017871">
    <property type="entry name" value="ABC_transporter-like_CS"/>
</dbReference>
<dbReference type="GO" id="GO:0005524">
    <property type="term" value="F:ATP binding"/>
    <property type="evidence" value="ECO:0007669"/>
    <property type="project" value="UniProtKB-KW"/>
</dbReference>
<sequence length="185" mass="20828">MFPWKNVLANVEFGLKLQGVDRKTRQERARHLLQRAGLAEFERFYPAQLSGGMKQRVGIIRALAANPRILLMDEPFGALDTQTRANMQQVLTELWQTLGISVLFITHDIDEAIFLSDRIYVMSARPGTVKAMVPVPLARPRLAEVVLTPEFLELRAHLHHLIGAESRTAFARETRAAGAVDKEFA</sequence>
<keyword evidence="2" id="KW-0813">Transport</keyword>
<dbReference type="InterPro" id="IPR050166">
    <property type="entry name" value="ABC_transporter_ATP-bind"/>
</dbReference>
<dbReference type="GO" id="GO:0016887">
    <property type="term" value="F:ATP hydrolysis activity"/>
    <property type="evidence" value="ECO:0007669"/>
    <property type="project" value="InterPro"/>
</dbReference>
<evidence type="ECO:0000256" key="3">
    <source>
        <dbReference type="ARBA" id="ARBA00022741"/>
    </source>
</evidence>
<keyword evidence="4 6" id="KW-0067">ATP-binding</keyword>
<dbReference type="EMBL" id="WNDX01000058">
    <property type="protein sequence ID" value="KAF1043552.1"/>
    <property type="molecule type" value="Genomic_DNA"/>
</dbReference>
<feature type="domain" description="ABC transporter" evidence="5">
    <location>
        <begin position="10"/>
        <end position="76"/>
    </location>
</feature>
<dbReference type="Gene3D" id="3.40.50.300">
    <property type="entry name" value="P-loop containing nucleotide triphosphate hydrolases"/>
    <property type="match status" value="1"/>
</dbReference>
<evidence type="ECO:0000256" key="1">
    <source>
        <dbReference type="ARBA" id="ARBA00005417"/>
    </source>
</evidence>
<keyword evidence="3" id="KW-0547">Nucleotide-binding</keyword>
<dbReference type="PANTHER" id="PTHR42788">
    <property type="entry name" value="TAURINE IMPORT ATP-BINDING PROTEIN-RELATED"/>
    <property type="match status" value="1"/>
</dbReference>
<proteinExistence type="inferred from homology"/>
<gene>
    <name evidence="6" type="primary">tauB_6</name>
    <name evidence="6" type="ORF">GAK35_02170</name>
</gene>
<dbReference type="InterPro" id="IPR027417">
    <property type="entry name" value="P-loop_NTPase"/>
</dbReference>
<organism evidence="6 7">
    <name type="scientific">Herbaspirillum frisingense</name>
    <dbReference type="NCBI Taxonomy" id="92645"/>
    <lineage>
        <taxon>Bacteria</taxon>
        <taxon>Pseudomonadati</taxon>
        <taxon>Pseudomonadota</taxon>
        <taxon>Betaproteobacteria</taxon>
        <taxon>Burkholderiales</taxon>
        <taxon>Oxalobacteraceae</taxon>
        <taxon>Herbaspirillum</taxon>
    </lineage>
</organism>
<protein>
    <submittedName>
        <fullName evidence="6">Taurine import ATP-binding protein TauB</fullName>
    </submittedName>
</protein>
<dbReference type="Pfam" id="PF00005">
    <property type="entry name" value="ABC_tran"/>
    <property type="match status" value="1"/>
</dbReference>
<evidence type="ECO:0000256" key="4">
    <source>
        <dbReference type="ARBA" id="ARBA00022840"/>
    </source>
</evidence>
<dbReference type="InterPro" id="IPR003439">
    <property type="entry name" value="ABC_transporter-like_ATP-bd"/>
</dbReference>
<comment type="caution">
    <text evidence="6">The sequence shown here is derived from an EMBL/GenBank/DDBJ whole genome shotgun (WGS) entry which is preliminary data.</text>
</comment>
<evidence type="ECO:0000313" key="7">
    <source>
        <dbReference type="Proteomes" id="UP000462435"/>
    </source>
</evidence>
<dbReference type="PANTHER" id="PTHR42788:SF13">
    <property type="entry name" value="ALIPHATIC SULFONATES IMPORT ATP-BINDING PROTEIN SSUB"/>
    <property type="match status" value="1"/>
</dbReference>
<evidence type="ECO:0000256" key="2">
    <source>
        <dbReference type="ARBA" id="ARBA00022448"/>
    </source>
</evidence>
<reference evidence="7" key="1">
    <citation type="journal article" date="2020" name="MBio">
        <title>Horizontal gene transfer to a defensive symbiont with a reduced genome amongst a multipartite beetle microbiome.</title>
        <authorList>
            <person name="Waterworth S.C."/>
            <person name="Florez L.V."/>
            <person name="Rees E.R."/>
            <person name="Hertweck C."/>
            <person name="Kaltenpoth M."/>
            <person name="Kwan J.C."/>
        </authorList>
    </citation>
    <scope>NUCLEOTIDE SEQUENCE [LARGE SCALE GENOMIC DNA]</scope>
</reference>
<evidence type="ECO:0000259" key="5">
    <source>
        <dbReference type="Pfam" id="PF00005"/>
    </source>
</evidence>
<dbReference type="SUPFAM" id="SSF52540">
    <property type="entry name" value="P-loop containing nucleoside triphosphate hydrolases"/>
    <property type="match status" value="1"/>
</dbReference>
<evidence type="ECO:0000313" key="6">
    <source>
        <dbReference type="EMBL" id="KAF1043552.1"/>
    </source>
</evidence>
<accession>A0A7V8FWQ9</accession>
<dbReference type="Proteomes" id="UP000462435">
    <property type="component" value="Unassembled WGS sequence"/>
</dbReference>
<name>A0A7V8FWQ9_9BURK</name>
<comment type="similarity">
    <text evidence="1">Belongs to the ABC transporter superfamily.</text>
</comment>